<dbReference type="AlphaFoldDB" id="A0A402D1V4"/>
<dbReference type="GO" id="GO:0016757">
    <property type="term" value="F:glycosyltransferase activity"/>
    <property type="evidence" value="ECO:0007669"/>
    <property type="project" value="InterPro"/>
</dbReference>
<dbReference type="RefSeq" id="WP_119323473.1">
    <property type="nucleotide sequence ID" value="NZ_AP025739.1"/>
</dbReference>
<dbReference type="CDD" id="cd03801">
    <property type="entry name" value="GT4_PimA-like"/>
    <property type="match status" value="1"/>
</dbReference>
<keyword evidence="2" id="KW-1185">Reference proteome</keyword>
<organism evidence="1 2">
    <name type="scientific">Capsulimonas corticalis</name>
    <dbReference type="NCBI Taxonomy" id="2219043"/>
    <lineage>
        <taxon>Bacteria</taxon>
        <taxon>Bacillati</taxon>
        <taxon>Armatimonadota</taxon>
        <taxon>Armatimonadia</taxon>
        <taxon>Capsulimonadales</taxon>
        <taxon>Capsulimonadaceae</taxon>
        <taxon>Capsulimonas</taxon>
    </lineage>
</organism>
<evidence type="ECO:0000313" key="2">
    <source>
        <dbReference type="Proteomes" id="UP000287394"/>
    </source>
</evidence>
<dbReference type="Proteomes" id="UP000287394">
    <property type="component" value="Chromosome"/>
</dbReference>
<dbReference type="KEGG" id="ccot:CCAX7_007700"/>
<dbReference type="PANTHER" id="PTHR12526:SF590">
    <property type="entry name" value="ALPHA-MALTOSE-1-PHOSPHATE SYNTHASE"/>
    <property type="match status" value="1"/>
</dbReference>
<proteinExistence type="predicted"/>
<keyword evidence="1" id="KW-0808">Transferase</keyword>
<accession>A0A402D1V4</accession>
<dbReference type="EMBL" id="AP025739">
    <property type="protein sequence ID" value="BDI28719.1"/>
    <property type="molecule type" value="Genomic_DNA"/>
</dbReference>
<dbReference type="InterPro" id="IPR001296">
    <property type="entry name" value="Glyco_trans_1"/>
</dbReference>
<dbReference type="PANTHER" id="PTHR12526">
    <property type="entry name" value="GLYCOSYLTRANSFERASE"/>
    <property type="match status" value="1"/>
</dbReference>
<sequence length="374" mass="41340">MKILLLIPSVLKTQTDEAVAADRHPKMDYYALADRLEALGDQVDLYDYAALDADTNTLVKSARKAGRDAGMAMAGFVRRAAYDAVFTNGENLAIPLALLFKTVSRRPWHVTIGHRLSTGKKRLFFTSIKAHQQIDRIFLYAQTQYDFARQTLGVPGAALRLIPFHADDRFYRPLSNIPVIENQISSAGLEWRDYPTLIEAVSTMPDLSVKLAASSPWSKHQNETENRTLPPNVDARRYEYGDLRTLYGQSQFVVVPLYENDFQAGVTTILEAMAMGKAVIATRTTGQTDVLIDGETGLYVAPGDVAGWREAITRLREDDALRSRLAQAGRRWLEDNATLDRWADGIAGALHDGAAAQSQSEGALAGASHRTETN</sequence>
<dbReference type="SUPFAM" id="SSF53756">
    <property type="entry name" value="UDP-Glycosyltransferase/glycogen phosphorylase"/>
    <property type="match status" value="1"/>
</dbReference>
<name>A0A402D1V4_9BACT</name>
<gene>
    <name evidence="1" type="ORF">CCAX7_007700</name>
</gene>
<dbReference type="Gene3D" id="3.40.50.2000">
    <property type="entry name" value="Glycogen Phosphorylase B"/>
    <property type="match status" value="2"/>
</dbReference>
<dbReference type="Pfam" id="PF00534">
    <property type="entry name" value="Glycos_transf_1"/>
    <property type="match status" value="1"/>
</dbReference>
<evidence type="ECO:0000313" key="1">
    <source>
        <dbReference type="EMBL" id="BDI28719.1"/>
    </source>
</evidence>
<protein>
    <submittedName>
        <fullName evidence="1">Glycosyl transferase family 1</fullName>
    </submittedName>
</protein>
<dbReference type="OrthoDB" id="9775208at2"/>
<reference evidence="1 2" key="1">
    <citation type="journal article" date="2019" name="Int. J. Syst. Evol. Microbiol.">
        <title>Capsulimonas corticalis gen. nov., sp. nov., an aerobic capsulated bacterium, of a novel bacterial order, Capsulimonadales ord. nov., of the class Armatimonadia of the phylum Armatimonadetes.</title>
        <authorList>
            <person name="Li J."/>
            <person name="Kudo C."/>
            <person name="Tonouchi A."/>
        </authorList>
    </citation>
    <scope>NUCLEOTIDE SEQUENCE [LARGE SCALE GENOMIC DNA]</scope>
    <source>
        <strain evidence="1 2">AX-7</strain>
    </source>
</reference>